<dbReference type="GO" id="GO:0004150">
    <property type="term" value="F:dihydroneopterin aldolase activity"/>
    <property type="evidence" value="ECO:0007669"/>
    <property type="project" value="UniProtKB-UniRule"/>
</dbReference>
<dbReference type="STRING" id="1492898.SY85_01185"/>
<dbReference type="InterPro" id="IPR006157">
    <property type="entry name" value="FolB_dom"/>
</dbReference>
<organism evidence="3 4">
    <name type="scientific">Flavisolibacter tropicus</name>
    <dbReference type="NCBI Taxonomy" id="1492898"/>
    <lineage>
        <taxon>Bacteria</taxon>
        <taxon>Pseudomonadati</taxon>
        <taxon>Bacteroidota</taxon>
        <taxon>Chitinophagia</taxon>
        <taxon>Chitinophagales</taxon>
        <taxon>Chitinophagaceae</taxon>
        <taxon>Flavisolibacter</taxon>
    </lineage>
</organism>
<sequence>MAGALTIQLQNVRFFAGHGLYKEEALVGNEFEIDAFITYKAPKDIVGAIDETVDYVKVYQLIEEIMYQQKGLLETCAMQIADRIQQQFPFVKKVSITIRKVHAPITNFAGTVGVTYSKRYK</sequence>
<evidence type="ECO:0000259" key="2">
    <source>
        <dbReference type="SMART" id="SM00905"/>
    </source>
</evidence>
<dbReference type="GO" id="GO:0046656">
    <property type="term" value="P:folic acid biosynthetic process"/>
    <property type="evidence" value="ECO:0007669"/>
    <property type="project" value="UniProtKB-UniRule"/>
</dbReference>
<dbReference type="SUPFAM" id="SSF55620">
    <property type="entry name" value="Tetrahydrobiopterin biosynthesis enzymes-like"/>
    <property type="match status" value="1"/>
</dbReference>
<dbReference type="OrthoDB" id="9803748at2"/>
<evidence type="ECO:0000313" key="3">
    <source>
        <dbReference type="EMBL" id="ANE49319.1"/>
    </source>
</evidence>
<comment type="similarity">
    <text evidence="1">Belongs to the DHNA family.</text>
</comment>
<protein>
    <recommendedName>
        <fullName evidence="1">7,8-dihydroneopterin aldolase</fullName>
        <ecNumber evidence="1">4.1.2.25</ecNumber>
    </recommendedName>
</protein>
<keyword evidence="4" id="KW-1185">Reference proteome</keyword>
<keyword evidence="1" id="KW-0289">Folate biosynthesis</keyword>
<keyword evidence="1" id="KW-0456">Lyase</keyword>
<comment type="catalytic activity">
    <reaction evidence="1">
        <text>7,8-dihydroneopterin = 6-hydroxymethyl-7,8-dihydropterin + glycolaldehyde</text>
        <dbReference type="Rhea" id="RHEA:10540"/>
        <dbReference type="ChEBI" id="CHEBI:17001"/>
        <dbReference type="ChEBI" id="CHEBI:17071"/>
        <dbReference type="ChEBI" id="CHEBI:44841"/>
        <dbReference type="EC" id="4.1.2.25"/>
    </reaction>
</comment>
<comment type="pathway">
    <text evidence="1">Cofactor biosynthesis; tetrahydrofolate biosynthesis; 2-amino-4-hydroxy-6-hydroxymethyl-7,8-dihydropteridine diphosphate from 7,8-dihydroneopterin triphosphate: step 3/4.</text>
</comment>
<gene>
    <name evidence="3" type="ORF">SY85_01185</name>
</gene>
<dbReference type="Gene3D" id="3.30.1130.10">
    <property type="match status" value="1"/>
</dbReference>
<dbReference type="UniPathway" id="UPA00077">
    <property type="reaction ID" value="UER00154"/>
</dbReference>
<reference evidence="4" key="1">
    <citation type="submission" date="2015-01" db="EMBL/GenBank/DDBJ databases">
        <title>Flavisolibacter sp./LCS9/ whole genome sequencing.</title>
        <authorList>
            <person name="Kim M.K."/>
            <person name="Srinivasan S."/>
            <person name="Lee J.-J."/>
        </authorList>
    </citation>
    <scope>NUCLEOTIDE SEQUENCE [LARGE SCALE GENOMIC DNA]</scope>
    <source>
        <strain evidence="4">LCS9</strain>
    </source>
</reference>
<evidence type="ECO:0000313" key="4">
    <source>
        <dbReference type="Proteomes" id="UP000077177"/>
    </source>
</evidence>
<accession>A0A172TQH2</accession>
<dbReference type="InterPro" id="IPR043133">
    <property type="entry name" value="GTP-CH-I_C/QueF"/>
</dbReference>
<dbReference type="NCBIfam" id="TIGR00526">
    <property type="entry name" value="folB_dom"/>
    <property type="match status" value="1"/>
</dbReference>
<dbReference type="GO" id="GO:0046654">
    <property type="term" value="P:tetrahydrofolate biosynthetic process"/>
    <property type="evidence" value="ECO:0007669"/>
    <property type="project" value="UniProtKB-UniRule"/>
</dbReference>
<dbReference type="SMART" id="SM00905">
    <property type="entry name" value="FolB"/>
    <property type="match status" value="1"/>
</dbReference>
<feature type="domain" description="Dihydroneopterin aldolase/epimerase" evidence="2">
    <location>
        <begin position="7"/>
        <end position="118"/>
    </location>
</feature>
<dbReference type="Pfam" id="PF02152">
    <property type="entry name" value="FolB"/>
    <property type="match status" value="1"/>
</dbReference>
<name>A0A172TQH2_9BACT</name>
<dbReference type="RefSeq" id="WP_066401399.1">
    <property type="nucleotide sequence ID" value="NZ_CP011390.1"/>
</dbReference>
<evidence type="ECO:0000256" key="1">
    <source>
        <dbReference type="RuleBase" id="RU362079"/>
    </source>
</evidence>
<dbReference type="EMBL" id="CP011390">
    <property type="protein sequence ID" value="ANE49319.1"/>
    <property type="molecule type" value="Genomic_DNA"/>
</dbReference>
<dbReference type="Proteomes" id="UP000077177">
    <property type="component" value="Chromosome"/>
</dbReference>
<comment type="function">
    <text evidence="1">Catalyzes the conversion of 7,8-dihydroneopterin to 6-hydroxymethyl-7,8-dihydropterin.</text>
</comment>
<reference evidence="3 4" key="2">
    <citation type="journal article" date="2016" name="Int. J. Syst. Evol. Microbiol.">
        <title>Flavisolibacter tropicus sp. nov., isolated from tropical soil.</title>
        <authorList>
            <person name="Lee J.J."/>
            <person name="Kang M.S."/>
            <person name="Kim G.S."/>
            <person name="Lee C.S."/>
            <person name="Lim S."/>
            <person name="Lee J."/>
            <person name="Roh S.H."/>
            <person name="Kang H."/>
            <person name="Ha J.M."/>
            <person name="Bae S."/>
            <person name="Jung H.Y."/>
            <person name="Kim M.K."/>
        </authorList>
    </citation>
    <scope>NUCLEOTIDE SEQUENCE [LARGE SCALE GENOMIC DNA]</scope>
    <source>
        <strain evidence="3 4">LCS9</strain>
    </source>
</reference>
<dbReference type="EC" id="4.1.2.25" evidence="1"/>
<dbReference type="KEGG" id="fla:SY85_01185"/>
<dbReference type="NCBIfam" id="TIGR00525">
    <property type="entry name" value="folB"/>
    <property type="match status" value="1"/>
</dbReference>
<dbReference type="InterPro" id="IPR006156">
    <property type="entry name" value="Dihydroneopterin_aldolase"/>
</dbReference>
<proteinExistence type="inferred from homology"/>
<dbReference type="AlphaFoldDB" id="A0A172TQH2"/>